<accession>A0ABR5F118</accession>
<organism evidence="1 2">
    <name type="scientific">Protofrankia coriariae</name>
    <dbReference type="NCBI Taxonomy" id="1562887"/>
    <lineage>
        <taxon>Bacteria</taxon>
        <taxon>Bacillati</taxon>
        <taxon>Actinomycetota</taxon>
        <taxon>Actinomycetes</taxon>
        <taxon>Frankiales</taxon>
        <taxon>Frankiaceae</taxon>
        <taxon>Protofrankia</taxon>
    </lineage>
</organism>
<dbReference type="RefSeq" id="WP_047224325.1">
    <property type="nucleotide sequence ID" value="NZ_JWIO01000034.1"/>
</dbReference>
<proteinExistence type="predicted"/>
<comment type="caution">
    <text evidence="1">The sequence shown here is derived from an EMBL/GenBank/DDBJ whole genome shotgun (WGS) entry which is preliminary data.</text>
</comment>
<reference evidence="1 2" key="1">
    <citation type="submission" date="2014-12" db="EMBL/GenBank/DDBJ databases">
        <title>Frankia sp. BMG5.1 draft genome.</title>
        <authorList>
            <person name="Gtari M."/>
            <person name="Ghodhbane-Gtari F."/>
            <person name="Nouioui I."/>
            <person name="Ktari A."/>
            <person name="Hezbri K."/>
            <person name="Mimouni W."/>
            <person name="Sbissi I."/>
            <person name="Ayari A."/>
            <person name="Yamanaka T."/>
            <person name="Normand P."/>
            <person name="Tisa L.S."/>
            <person name="Boudabous A."/>
        </authorList>
    </citation>
    <scope>NUCLEOTIDE SEQUENCE [LARGE SCALE GENOMIC DNA]</scope>
    <source>
        <strain evidence="1 2">BMG5.1</strain>
    </source>
</reference>
<gene>
    <name evidence="1" type="ORF">FrCorBMG51_18500</name>
</gene>
<evidence type="ECO:0000313" key="1">
    <source>
        <dbReference type="EMBL" id="KLL10404.1"/>
    </source>
</evidence>
<name>A0ABR5F118_9ACTN</name>
<sequence>MAGLSVDAWGALAHPIREHPPAESAPWKDNAYLGFWDPEHDVYGTIHVSTSPNSRDTLARASLSVRGRTAEVAEELAPASFTSPSIAFDLAGRITVDAPGLRAKLELAPLFTIGDYRATDIVADLVRDAPLQHVEQFARVAGEAEVAGETTTVDGVGFRDRTWGYRDESVSMPEYFALMAVFPGHGLVGLRFAQPDGGERTAGFRLDDDTALAVSAVAPITRDASGLFAAVDVTLADGQRLRLRRTRRTAGFWVPMGWERTAPTLSAYDEFVEIRTDRGDTGFGIVEQGIIRQLV</sequence>
<dbReference type="SUPFAM" id="SSF159245">
    <property type="entry name" value="AttH-like"/>
    <property type="match status" value="1"/>
</dbReference>
<keyword evidence="2" id="KW-1185">Reference proteome</keyword>
<protein>
    <submittedName>
        <fullName evidence="1">Uncharacterized protein</fullName>
    </submittedName>
</protein>
<evidence type="ECO:0000313" key="2">
    <source>
        <dbReference type="Proteomes" id="UP000035425"/>
    </source>
</evidence>
<dbReference type="Proteomes" id="UP000035425">
    <property type="component" value="Unassembled WGS sequence"/>
</dbReference>
<dbReference type="EMBL" id="JWIO01000034">
    <property type="protein sequence ID" value="KLL10404.1"/>
    <property type="molecule type" value="Genomic_DNA"/>
</dbReference>